<dbReference type="AlphaFoldDB" id="A0A0B6Z151"/>
<proteinExistence type="predicted"/>
<dbReference type="EMBL" id="HACG01014560">
    <property type="protein sequence ID" value="CEK61425.1"/>
    <property type="molecule type" value="Transcribed_RNA"/>
</dbReference>
<dbReference type="InterPro" id="IPR016024">
    <property type="entry name" value="ARM-type_fold"/>
</dbReference>
<organism evidence="1">
    <name type="scientific">Arion vulgaris</name>
    <dbReference type="NCBI Taxonomy" id="1028688"/>
    <lineage>
        <taxon>Eukaryota</taxon>
        <taxon>Metazoa</taxon>
        <taxon>Spiralia</taxon>
        <taxon>Lophotrochozoa</taxon>
        <taxon>Mollusca</taxon>
        <taxon>Gastropoda</taxon>
        <taxon>Heterobranchia</taxon>
        <taxon>Euthyneura</taxon>
        <taxon>Panpulmonata</taxon>
        <taxon>Eupulmonata</taxon>
        <taxon>Stylommatophora</taxon>
        <taxon>Helicina</taxon>
        <taxon>Arionoidea</taxon>
        <taxon>Arionidae</taxon>
        <taxon>Arion</taxon>
    </lineage>
</organism>
<accession>A0A0B6Z151</accession>
<evidence type="ECO:0008006" key="2">
    <source>
        <dbReference type="Google" id="ProtNLM"/>
    </source>
</evidence>
<protein>
    <recommendedName>
        <fullName evidence="2">Armadillo repeat-containing domain-containing protein</fullName>
    </recommendedName>
</protein>
<evidence type="ECO:0000313" key="1">
    <source>
        <dbReference type="EMBL" id="CEK61425.1"/>
    </source>
</evidence>
<dbReference type="InterPro" id="IPR011989">
    <property type="entry name" value="ARM-like"/>
</dbReference>
<gene>
    <name evidence="1" type="primary">ORF42217</name>
</gene>
<name>A0A0B6Z151_9EUPU</name>
<sequence>GNQFSESTILEFGKTALNSMFSSNMNVKQSSLQFLHDIVQQSQKKVHMELSKLGCIPKLLDFLRINDEDESLVVTGLTIIKSLVSSDHRICQLFHIHAGSNLLLSLLRNNPSEDLKADIASTLNAVTNGIRTTSNPDMSSREIHGTGDIWEHIMNRWQGEDKVVTILTQFL</sequence>
<reference evidence="1" key="1">
    <citation type="submission" date="2014-12" db="EMBL/GenBank/DDBJ databases">
        <title>Insight into the proteome of Arion vulgaris.</title>
        <authorList>
            <person name="Aradska J."/>
            <person name="Bulat T."/>
            <person name="Smidak R."/>
            <person name="Sarate P."/>
            <person name="Gangsoo J."/>
            <person name="Sialana F."/>
            <person name="Bilban M."/>
            <person name="Lubec G."/>
        </authorList>
    </citation>
    <scope>NUCLEOTIDE SEQUENCE</scope>
    <source>
        <tissue evidence="1">Skin</tissue>
    </source>
</reference>
<dbReference type="SUPFAM" id="SSF48371">
    <property type="entry name" value="ARM repeat"/>
    <property type="match status" value="1"/>
</dbReference>
<dbReference type="Gene3D" id="1.25.10.10">
    <property type="entry name" value="Leucine-rich Repeat Variant"/>
    <property type="match status" value="1"/>
</dbReference>
<feature type="non-terminal residue" evidence="1">
    <location>
        <position position="1"/>
    </location>
</feature>